<evidence type="ECO:0000313" key="2">
    <source>
        <dbReference type="EMBL" id="CAE04570.1"/>
    </source>
</evidence>
<dbReference type="Proteomes" id="UP000000763">
    <property type="component" value="Chromosome 4"/>
</dbReference>
<feature type="region of interest" description="Disordered" evidence="1">
    <location>
        <begin position="69"/>
        <end position="114"/>
    </location>
</feature>
<evidence type="ECO:0000313" key="3">
    <source>
        <dbReference type="Proteomes" id="UP000000763"/>
    </source>
</evidence>
<sequence length="114" mass="12292">MAAATWCGTDEDGVGVEPGRGPRSMTIDKFEGPSVYFFRKIIGLMGTARPWTVPAWLFWPGHVTLAQRASTAQHGLRSGHGTTSTSEQKAETTVHKSQLEEKELGGGVAVERGH</sequence>
<evidence type="ECO:0000256" key="1">
    <source>
        <dbReference type="SAM" id="MobiDB-lite"/>
    </source>
</evidence>
<accession>Q7XMK9</accession>
<organism evidence="2 3">
    <name type="scientific">Oryza sativa subsp. japonica</name>
    <name type="common">Rice</name>
    <dbReference type="NCBI Taxonomy" id="39947"/>
    <lineage>
        <taxon>Eukaryota</taxon>
        <taxon>Viridiplantae</taxon>
        <taxon>Streptophyta</taxon>
        <taxon>Embryophyta</taxon>
        <taxon>Tracheophyta</taxon>
        <taxon>Spermatophyta</taxon>
        <taxon>Magnoliopsida</taxon>
        <taxon>Liliopsida</taxon>
        <taxon>Poales</taxon>
        <taxon>Poaceae</taxon>
        <taxon>BOP clade</taxon>
        <taxon>Oryzoideae</taxon>
        <taxon>Oryzeae</taxon>
        <taxon>Oryzinae</taxon>
        <taxon>Oryza</taxon>
        <taxon>Oryza sativa</taxon>
    </lineage>
</organism>
<proteinExistence type="predicted"/>
<feature type="compositionally biased region" description="Basic and acidic residues" evidence="1">
    <location>
        <begin position="88"/>
        <end position="104"/>
    </location>
</feature>
<name>Q7XMK9_ORYSJ</name>
<reference evidence="3" key="1">
    <citation type="journal article" date="2005" name="Nature">
        <title>The map-based sequence of the rice genome.</title>
        <authorList>
            <consortium name="International rice genome sequencing project (IRGSP)"/>
            <person name="Matsumoto T."/>
            <person name="Wu J."/>
            <person name="Kanamori H."/>
            <person name="Katayose Y."/>
            <person name="Fujisawa M."/>
            <person name="Namiki N."/>
            <person name="Mizuno H."/>
            <person name="Yamamoto K."/>
            <person name="Antonio B.A."/>
            <person name="Baba T."/>
            <person name="Sakata K."/>
            <person name="Nagamura Y."/>
            <person name="Aoki H."/>
            <person name="Arikawa K."/>
            <person name="Arita K."/>
            <person name="Bito T."/>
            <person name="Chiden Y."/>
            <person name="Fujitsuka N."/>
            <person name="Fukunaka R."/>
            <person name="Hamada M."/>
            <person name="Harada C."/>
            <person name="Hayashi A."/>
            <person name="Hijishita S."/>
            <person name="Honda M."/>
            <person name="Hosokawa S."/>
            <person name="Ichikawa Y."/>
            <person name="Idonuma A."/>
            <person name="Iijima M."/>
            <person name="Ikeda M."/>
            <person name="Ikeno M."/>
            <person name="Ito K."/>
            <person name="Ito S."/>
            <person name="Ito T."/>
            <person name="Ito Y."/>
            <person name="Ito Y."/>
            <person name="Iwabuchi A."/>
            <person name="Kamiya K."/>
            <person name="Karasawa W."/>
            <person name="Kurita K."/>
            <person name="Katagiri S."/>
            <person name="Kikuta A."/>
            <person name="Kobayashi H."/>
            <person name="Kobayashi N."/>
            <person name="Machita K."/>
            <person name="Maehara T."/>
            <person name="Masukawa M."/>
            <person name="Mizubayashi T."/>
            <person name="Mukai Y."/>
            <person name="Nagasaki H."/>
            <person name="Nagata Y."/>
            <person name="Naito S."/>
            <person name="Nakashima M."/>
            <person name="Nakama Y."/>
            <person name="Nakamichi Y."/>
            <person name="Nakamura M."/>
            <person name="Meguro A."/>
            <person name="Negishi M."/>
            <person name="Ohta I."/>
            <person name="Ohta T."/>
            <person name="Okamoto M."/>
            <person name="Ono N."/>
            <person name="Saji S."/>
            <person name="Sakaguchi M."/>
            <person name="Sakai K."/>
            <person name="Shibata M."/>
            <person name="Shimokawa T."/>
            <person name="Song J."/>
            <person name="Takazaki Y."/>
            <person name="Terasawa K."/>
            <person name="Tsugane M."/>
            <person name="Tsuji K."/>
            <person name="Ueda S."/>
            <person name="Waki K."/>
            <person name="Yamagata H."/>
            <person name="Yamamoto M."/>
            <person name="Yamamoto S."/>
            <person name="Yamane H."/>
            <person name="Yoshiki S."/>
            <person name="Yoshihara R."/>
            <person name="Yukawa K."/>
            <person name="Zhong H."/>
            <person name="Yano M."/>
            <person name="Yuan Q."/>
            <person name="Ouyang S."/>
            <person name="Liu J."/>
            <person name="Jones K.M."/>
            <person name="Gansberger K."/>
            <person name="Moffat K."/>
            <person name="Hill J."/>
            <person name="Bera J."/>
            <person name="Fadrosh D."/>
            <person name="Jin S."/>
            <person name="Johri S."/>
            <person name="Kim M."/>
            <person name="Overton L."/>
            <person name="Reardon M."/>
            <person name="Tsitrin T."/>
            <person name="Vuong H."/>
            <person name="Weaver B."/>
            <person name="Ciecko A."/>
            <person name="Tallon L."/>
            <person name="Jackson J."/>
            <person name="Pai G."/>
            <person name="Aken S.V."/>
            <person name="Utterback T."/>
            <person name="Reidmuller S."/>
            <person name="Feldblyum T."/>
            <person name="Hsiao J."/>
            <person name="Zismann V."/>
            <person name="Iobst S."/>
            <person name="de Vazeille A.R."/>
            <person name="Buell C.R."/>
            <person name="Ying K."/>
            <person name="Li Y."/>
            <person name="Lu T."/>
            <person name="Huang Y."/>
            <person name="Zhao Q."/>
            <person name="Feng Q."/>
            <person name="Zhang L."/>
            <person name="Zhu J."/>
            <person name="Weng Q."/>
            <person name="Mu J."/>
            <person name="Lu Y."/>
            <person name="Fan D."/>
            <person name="Liu Y."/>
            <person name="Guan J."/>
            <person name="Zhang Y."/>
            <person name="Yu S."/>
            <person name="Liu X."/>
            <person name="Zhang Y."/>
            <person name="Hong G."/>
            <person name="Han B."/>
            <person name="Choisne N."/>
            <person name="Demange N."/>
            <person name="Orjeda G."/>
            <person name="Samain S."/>
            <person name="Cattolico L."/>
            <person name="Pelletier E."/>
            <person name="Couloux A."/>
            <person name="Segurens B."/>
            <person name="Wincker P."/>
            <person name="D'Hont A."/>
            <person name="Scarpelli C."/>
            <person name="Weissenbach J."/>
            <person name="Salanoubat M."/>
            <person name="Quetier F."/>
            <person name="Yu Y."/>
            <person name="Kim H.R."/>
            <person name="Rambo T."/>
            <person name="Currie J."/>
            <person name="Collura K."/>
            <person name="Luo M."/>
            <person name="Yang T."/>
            <person name="Ammiraju J.S.S."/>
            <person name="Engler F."/>
            <person name="Soderlund C."/>
            <person name="Wing R.A."/>
            <person name="Palmer L.E."/>
            <person name="de la Bastide M."/>
            <person name="Spiegel L."/>
            <person name="Nascimento L."/>
            <person name="Zutavern T."/>
            <person name="O'Shaughnessy A."/>
            <person name="Dike S."/>
            <person name="Dedhia N."/>
            <person name="Preston R."/>
            <person name="Balija V."/>
            <person name="McCombie W.R."/>
            <person name="Chow T."/>
            <person name="Chen H."/>
            <person name="Chung M."/>
            <person name="Chen C."/>
            <person name="Shaw J."/>
            <person name="Wu H."/>
            <person name="Hsiao K."/>
            <person name="Chao Y."/>
            <person name="Chu M."/>
            <person name="Cheng C."/>
            <person name="Hour A."/>
            <person name="Lee P."/>
            <person name="Lin S."/>
            <person name="Lin Y."/>
            <person name="Liou J."/>
            <person name="Liu S."/>
            <person name="Hsing Y."/>
            <person name="Raghuvanshi S."/>
            <person name="Mohanty A."/>
            <person name="Bharti A.K."/>
            <person name="Gaur A."/>
            <person name="Gupta V."/>
            <person name="Kumar D."/>
            <person name="Ravi V."/>
            <person name="Vij S."/>
            <person name="Kapur A."/>
            <person name="Khurana P."/>
            <person name="Khurana P."/>
            <person name="Khurana J.P."/>
            <person name="Tyagi A.K."/>
            <person name="Gaikwad K."/>
            <person name="Singh A."/>
            <person name="Dalal V."/>
            <person name="Srivastava S."/>
            <person name="Dixit A."/>
            <person name="Pal A.K."/>
            <person name="Ghazi I.A."/>
            <person name="Yadav M."/>
            <person name="Pandit A."/>
            <person name="Bhargava A."/>
            <person name="Sureshbabu K."/>
            <person name="Batra K."/>
            <person name="Sharma T.R."/>
            <person name="Mohapatra T."/>
            <person name="Singh N.K."/>
            <person name="Messing J."/>
            <person name="Nelson A.B."/>
            <person name="Fuks G."/>
            <person name="Kavchok S."/>
            <person name="Keizer G."/>
            <person name="Linton E."/>
            <person name="Llaca V."/>
            <person name="Song R."/>
            <person name="Tanyolac B."/>
            <person name="Young S."/>
            <person name="Ho-Il K."/>
            <person name="Hahn J.H."/>
            <person name="Sangsakoo G."/>
            <person name="Vanavichit A."/>
            <person name="de Mattos Luiz.A.T."/>
            <person name="Zimmer P.D."/>
            <person name="Malone G."/>
            <person name="Dellagostin O."/>
            <person name="de Oliveira A.C."/>
            <person name="Bevan M."/>
            <person name="Bancroft I."/>
            <person name="Minx P."/>
            <person name="Cordum H."/>
            <person name="Wilson R."/>
            <person name="Cheng Z."/>
            <person name="Jin W."/>
            <person name="Jiang J."/>
            <person name="Leong S.A."/>
            <person name="Iwama H."/>
            <person name="Gojobori T."/>
            <person name="Itoh T."/>
            <person name="Niimura Y."/>
            <person name="Fujii Y."/>
            <person name="Habara T."/>
            <person name="Sakai H."/>
            <person name="Sato Y."/>
            <person name="Wilson G."/>
            <person name="Kumar K."/>
            <person name="McCouch S."/>
            <person name="Juretic N."/>
            <person name="Hoen D."/>
            <person name="Wright S."/>
            <person name="Bruskiewich R."/>
            <person name="Bureau T."/>
            <person name="Miyao A."/>
            <person name="Hirochika H."/>
            <person name="Nishikawa T."/>
            <person name="Kadowaki K."/>
            <person name="Sugiura M."/>
            <person name="Burr B."/>
            <person name="Sasaki T."/>
        </authorList>
    </citation>
    <scope>NUCLEOTIDE SEQUENCE [LARGE SCALE GENOMIC DNA]</scope>
    <source>
        <strain evidence="3">cv. Nipponbare</strain>
    </source>
</reference>
<gene>
    <name evidence="2" type="primary">OSJNBb0039L24.9</name>
</gene>
<feature type="region of interest" description="Disordered" evidence="1">
    <location>
        <begin position="1"/>
        <end position="25"/>
    </location>
</feature>
<dbReference type="EMBL" id="AL663006">
    <property type="protein sequence ID" value="CAE04570.1"/>
    <property type="molecule type" value="Genomic_DNA"/>
</dbReference>
<protein>
    <submittedName>
        <fullName evidence="2">OSJNBb0039L24.9 protein</fullName>
    </submittedName>
</protein>
<reference evidence="3" key="2">
    <citation type="journal article" date="2008" name="Nucleic Acids Res.">
        <title>The rice annotation project database (RAP-DB): 2008 update.</title>
        <authorList>
            <consortium name="The rice annotation project (RAP)"/>
        </authorList>
    </citation>
    <scope>GENOME REANNOTATION</scope>
    <source>
        <strain evidence="3">cv. Nipponbare</strain>
    </source>
</reference>
<dbReference type="AlphaFoldDB" id="Q7XMK9"/>